<dbReference type="OrthoDB" id="3691645at2759"/>
<dbReference type="RefSeq" id="XP_014553027.1">
    <property type="nucleotide sequence ID" value="XM_014697541.1"/>
</dbReference>
<organism evidence="1 2">
    <name type="scientific">Bipolaris victoriae (strain FI3)</name>
    <name type="common">Victoria blight of oats agent</name>
    <name type="synonym">Cochliobolus victoriae</name>
    <dbReference type="NCBI Taxonomy" id="930091"/>
    <lineage>
        <taxon>Eukaryota</taxon>
        <taxon>Fungi</taxon>
        <taxon>Dikarya</taxon>
        <taxon>Ascomycota</taxon>
        <taxon>Pezizomycotina</taxon>
        <taxon>Dothideomycetes</taxon>
        <taxon>Pleosporomycetidae</taxon>
        <taxon>Pleosporales</taxon>
        <taxon>Pleosporineae</taxon>
        <taxon>Pleosporaceae</taxon>
        <taxon>Bipolaris</taxon>
    </lineage>
</organism>
<keyword evidence="2" id="KW-1185">Reference proteome</keyword>
<dbReference type="EMBL" id="KI968787">
    <property type="protein sequence ID" value="EUN23453.1"/>
    <property type="molecule type" value="Genomic_DNA"/>
</dbReference>
<dbReference type="AlphaFoldDB" id="W7DZH5"/>
<evidence type="ECO:0000313" key="2">
    <source>
        <dbReference type="Proteomes" id="UP000054337"/>
    </source>
</evidence>
<dbReference type="HOGENOM" id="CLU_177921_0_0_1"/>
<evidence type="ECO:0000313" key="1">
    <source>
        <dbReference type="EMBL" id="EUN23453.1"/>
    </source>
</evidence>
<dbReference type="GeneID" id="26249456"/>
<proteinExistence type="predicted"/>
<gene>
    <name evidence="1" type="ORF">COCVIDRAFT_108788</name>
</gene>
<reference evidence="1 2" key="1">
    <citation type="journal article" date="2013" name="PLoS Genet.">
        <title>Comparative genome structure, secondary metabolite, and effector coding capacity across Cochliobolus pathogens.</title>
        <authorList>
            <person name="Condon B.J."/>
            <person name="Leng Y."/>
            <person name="Wu D."/>
            <person name="Bushley K.E."/>
            <person name="Ohm R.A."/>
            <person name="Otillar R."/>
            <person name="Martin J."/>
            <person name="Schackwitz W."/>
            <person name="Grimwood J."/>
            <person name="MohdZainudin N."/>
            <person name="Xue C."/>
            <person name="Wang R."/>
            <person name="Manning V.A."/>
            <person name="Dhillon B."/>
            <person name="Tu Z.J."/>
            <person name="Steffenson B.J."/>
            <person name="Salamov A."/>
            <person name="Sun H."/>
            <person name="Lowry S."/>
            <person name="LaButti K."/>
            <person name="Han J."/>
            <person name="Copeland A."/>
            <person name="Lindquist E."/>
            <person name="Barry K."/>
            <person name="Schmutz J."/>
            <person name="Baker S.E."/>
            <person name="Ciuffetti L.M."/>
            <person name="Grigoriev I.V."/>
            <person name="Zhong S."/>
            <person name="Turgeon B.G."/>
        </authorList>
    </citation>
    <scope>NUCLEOTIDE SEQUENCE [LARGE SCALE GENOMIC DNA]</scope>
    <source>
        <strain evidence="1 2">FI3</strain>
    </source>
</reference>
<accession>W7DZH5</accession>
<sequence length="104" mass="12101">MHNACYLHRSSIPASENMSSGDTSFSGKLLAKDAKVQACPLAAQRSFYIPMEDSKYRGRYWFFHHSRDRILHDSHPSFPLCHLPRFRIYATVRIAADRQRDVYP</sequence>
<dbReference type="Proteomes" id="UP000054337">
    <property type="component" value="Unassembled WGS sequence"/>
</dbReference>
<name>W7DZH5_BIPV3</name>
<protein>
    <submittedName>
        <fullName evidence="1">Uncharacterized protein</fullName>
    </submittedName>
</protein>